<accession>A0ABU7YZ60</accession>
<feature type="region of interest" description="Disordered" evidence="1">
    <location>
        <begin position="1"/>
        <end position="20"/>
    </location>
</feature>
<gene>
    <name evidence="2" type="ORF">SNE34_09515</name>
</gene>
<comment type="caution">
    <text evidence="2">The sequence shown here is derived from an EMBL/GenBank/DDBJ whole genome shotgun (WGS) entry which is preliminary data.</text>
</comment>
<reference evidence="2 3" key="1">
    <citation type="journal article" date="2016" name="Int. J. Syst. Evol. Microbiol.">
        <title>Lysobacter erysipheiresistens sp. nov., an antagonist of powdery mildew, isolated from tobacco-cultivated soil.</title>
        <authorList>
            <person name="Xie B."/>
            <person name="Li T."/>
            <person name="Lin X."/>
            <person name="Wang C.J."/>
            <person name="Chen Y.J."/>
            <person name="Liu W.J."/>
            <person name="Zhao Z.W."/>
        </authorList>
    </citation>
    <scope>NUCLEOTIDE SEQUENCE [LARGE SCALE GENOMIC DNA]</scope>
    <source>
        <strain evidence="2 3">RS-LYSO-3</strain>
    </source>
</reference>
<keyword evidence="3" id="KW-1185">Reference proteome</keyword>
<dbReference type="RefSeq" id="WP_332616747.1">
    <property type="nucleotide sequence ID" value="NZ_JAXGFP010000004.1"/>
</dbReference>
<dbReference type="EMBL" id="JAXGFP010000004">
    <property type="protein sequence ID" value="MEG3184247.1"/>
    <property type="molecule type" value="Genomic_DNA"/>
</dbReference>
<evidence type="ECO:0000256" key="1">
    <source>
        <dbReference type="SAM" id="MobiDB-lite"/>
    </source>
</evidence>
<evidence type="ECO:0000313" key="3">
    <source>
        <dbReference type="Proteomes" id="UP001355056"/>
    </source>
</evidence>
<protein>
    <submittedName>
        <fullName evidence="2">Uncharacterized protein</fullName>
    </submittedName>
</protein>
<evidence type="ECO:0000313" key="2">
    <source>
        <dbReference type="EMBL" id="MEG3184247.1"/>
    </source>
</evidence>
<dbReference type="Proteomes" id="UP001355056">
    <property type="component" value="Unassembled WGS sequence"/>
</dbReference>
<sequence length="129" mass="13733">MPQVGRPIARERHGPASSNELRFSNRNAADIVVTGARIESGGRTLRDDSIAGYHADLRGFLDTAGSMAKVAKSLLGNHGAFPQAATDMCSAILAVQWSGHAMEQRFPGRLADPSYAEIASRRSRSAAVV</sequence>
<proteinExistence type="predicted"/>
<name>A0ABU7YZ60_9GAMM</name>
<organism evidence="2 3">
    <name type="scientific">Novilysobacter erysipheiresistens</name>
    <dbReference type="NCBI Taxonomy" id="1749332"/>
    <lineage>
        <taxon>Bacteria</taxon>
        <taxon>Pseudomonadati</taxon>
        <taxon>Pseudomonadota</taxon>
        <taxon>Gammaproteobacteria</taxon>
        <taxon>Lysobacterales</taxon>
        <taxon>Lysobacteraceae</taxon>
        <taxon>Novilysobacter</taxon>
    </lineage>
</organism>